<accession>A0ABW3FY64</accession>
<dbReference type="Pfam" id="PF04672">
    <property type="entry name" value="Methyltransf_19"/>
    <property type="match status" value="1"/>
</dbReference>
<dbReference type="Gene3D" id="3.40.50.150">
    <property type="entry name" value="Vaccinia Virus protein VP39"/>
    <property type="match status" value="1"/>
</dbReference>
<name>A0ABW3FY64_9PSEU</name>
<evidence type="ECO:0000313" key="1">
    <source>
        <dbReference type="EMBL" id="MFD0921845.1"/>
    </source>
</evidence>
<keyword evidence="1" id="KW-0489">Methyltransferase</keyword>
<dbReference type="InterPro" id="IPR006764">
    <property type="entry name" value="SAM_dep_MeTrfase_SAV2177_type"/>
</dbReference>
<dbReference type="GO" id="GO:0008168">
    <property type="term" value="F:methyltransferase activity"/>
    <property type="evidence" value="ECO:0007669"/>
    <property type="project" value="UniProtKB-KW"/>
</dbReference>
<keyword evidence="1" id="KW-0808">Transferase</keyword>
<proteinExistence type="predicted"/>
<sequence>MADEVPKTTTPGVDHTRPNAARMYDYHLGGNANFQVDRDAVERGRAILPDATYYMQQNRAVLMRMVRYLVQDAGIDQFLDLGSGIPTRGNVHEVAHLHDPRARVAYVDFEPIAVAHARRILADTEAPVTITQADIREPDVVLNAPGVAGLLDFDRPIAVLAVGILPFLTDDADAADLMARYRRATAPGSYGAVTHISPLTWTWEQVTEALRILAETATPEVARTPEQIRALLPGYELVEPGLVPAARWRPEHEVSEQDALRSNCYAAVGRHD</sequence>
<dbReference type="Proteomes" id="UP001597018">
    <property type="component" value="Unassembled WGS sequence"/>
</dbReference>
<dbReference type="PIRSF" id="PIRSF017393">
    <property type="entry name" value="MTase_SAV2177"/>
    <property type="match status" value="1"/>
</dbReference>
<comment type="caution">
    <text evidence="1">The sequence shown here is derived from an EMBL/GenBank/DDBJ whole genome shotgun (WGS) entry which is preliminary data.</text>
</comment>
<dbReference type="InterPro" id="IPR029063">
    <property type="entry name" value="SAM-dependent_MTases_sf"/>
</dbReference>
<dbReference type="SUPFAM" id="SSF53335">
    <property type="entry name" value="S-adenosyl-L-methionine-dependent methyltransferases"/>
    <property type="match status" value="1"/>
</dbReference>
<organism evidence="1 2">
    <name type="scientific">Saccharopolyspora rosea</name>
    <dbReference type="NCBI Taxonomy" id="524884"/>
    <lineage>
        <taxon>Bacteria</taxon>
        <taxon>Bacillati</taxon>
        <taxon>Actinomycetota</taxon>
        <taxon>Actinomycetes</taxon>
        <taxon>Pseudonocardiales</taxon>
        <taxon>Pseudonocardiaceae</taxon>
        <taxon>Saccharopolyspora</taxon>
    </lineage>
</organism>
<gene>
    <name evidence="1" type="ORF">ACFQ16_19050</name>
</gene>
<dbReference type="GO" id="GO:0032259">
    <property type="term" value="P:methylation"/>
    <property type="evidence" value="ECO:0007669"/>
    <property type="project" value="UniProtKB-KW"/>
</dbReference>
<keyword evidence="2" id="KW-1185">Reference proteome</keyword>
<dbReference type="EC" id="2.1.1.-" evidence="1"/>
<protein>
    <submittedName>
        <fullName evidence="1">SAM-dependent methyltransferase</fullName>
        <ecNumber evidence="1">2.1.1.-</ecNumber>
    </submittedName>
</protein>
<dbReference type="EMBL" id="JBHTIW010000016">
    <property type="protein sequence ID" value="MFD0921845.1"/>
    <property type="molecule type" value="Genomic_DNA"/>
</dbReference>
<reference evidence="2" key="1">
    <citation type="journal article" date="2019" name="Int. J. Syst. Evol. Microbiol.">
        <title>The Global Catalogue of Microorganisms (GCM) 10K type strain sequencing project: providing services to taxonomists for standard genome sequencing and annotation.</title>
        <authorList>
            <consortium name="The Broad Institute Genomics Platform"/>
            <consortium name="The Broad Institute Genome Sequencing Center for Infectious Disease"/>
            <person name="Wu L."/>
            <person name="Ma J."/>
        </authorList>
    </citation>
    <scope>NUCLEOTIDE SEQUENCE [LARGE SCALE GENOMIC DNA]</scope>
    <source>
        <strain evidence="2">CCUG 56401</strain>
    </source>
</reference>
<evidence type="ECO:0000313" key="2">
    <source>
        <dbReference type="Proteomes" id="UP001597018"/>
    </source>
</evidence>
<dbReference type="RefSeq" id="WP_345601795.1">
    <property type="nucleotide sequence ID" value="NZ_BAABLT010000051.1"/>
</dbReference>